<evidence type="ECO:0000256" key="4">
    <source>
        <dbReference type="ARBA" id="ARBA00022960"/>
    </source>
</evidence>
<keyword evidence="4" id="KW-0133">Cell shape</keyword>
<evidence type="ECO:0000313" key="14">
    <source>
        <dbReference type="Proteomes" id="UP000017184"/>
    </source>
</evidence>
<dbReference type="KEGG" id="cbx:Cenrod_0792"/>
<dbReference type="PANTHER" id="PTHR21581:SF26">
    <property type="entry name" value="D-ALANYL-D-ALANINE ENDOPEPTIDASE"/>
    <property type="match status" value="1"/>
</dbReference>
<dbReference type="HOGENOM" id="CLU_027070_0_0_4"/>
<dbReference type="EMBL" id="CP004885">
    <property type="protein sequence ID" value="AGX86898.1"/>
    <property type="molecule type" value="Genomic_DNA"/>
</dbReference>
<feature type="chain" id="PRO_5004663017" evidence="11">
    <location>
        <begin position="33"/>
        <end position="496"/>
    </location>
</feature>
<keyword evidence="2 11" id="KW-0732">Signal</keyword>
<dbReference type="Gene3D" id="3.40.710.10">
    <property type="entry name" value="DD-peptidase/beta-lactamase superfamily"/>
    <property type="match status" value="1"/>
</dbReference>
<feature type="active site" description="Acyl-ester intermediate" evidence="7">
    <location>
        <position position="270"/>
    </location>
</feature>
<dbReference type="GO" id="GO:0008360">
    <property type="term" value="P:regulation of cell shape"/>
    <property type="evidence" value="ECO:0007669"/>
    <property type="project" value="UniProtKB-KW"/>
</dbReference>
<protein>
    <submittedName>
        <fullName evidence="13">D-alanyl-D-alanine endopeptidase</fullName>
    </submittedName>
</protein>
<feature type="domain" description="Peptidase S11 D-alanyl-D-alanine carboxypeptidase A N-terminal" evidence="12">
    <location>
        <begin position="238"/>
        <end position="461"/>
    </location>
</feature>
<evidence type="ECO:0000256" key="10">
    <source>
        <dbReference type="SAM" id="MobiDB-lite"/>
    </source>
</evidence>
<evidence type="ECO:0000256" key="9">
    <source>
        <dbReference type="RuleBase" id="RU004016"/>
    </source>
</evidence>
<evidence type="ECO:0000256" key="8">
    <source>
        <dbReference type="PIRSR" id="PIRSR618044-2"/>
    </source>
</evidence>
<evidence type="ECO:0000256" key="1">
    <source>
        <dbReference type="ARBA" id="ARBA00007164"/>
    </source>
</evidence>
<feature type="compositionally biased region" description="Low complexity" evidence="10">
    <location>
        <begin position="62"/>
        <end position="101"/>
    </location>
</feature>
<dbReference type="STRING" id="946483.Cenrod_0792"/>
<keyword evidence="14" id="KW-1185">Reference proteome</keyword>
<dbReference type="InterPro" id="IPR018044">
    <property type="entry name" value="Peptidase_S11"/>
</dbReference>
<dbReference type="GO" id="GO:0071555">
    <property type="term" value="P:cell wall organization"/>
    <property type="evidence" value="ECO:0007669"/>
    <property type="project" value="UniProtKB-KW"/>
</dbReference>
<dbReference type="NCBIfam" id="NF008668">
    <property type="entry name" value="PRK11669.1"/>
    <property type="match status" value="1"/>
</dbReference>
<evidence type="ECO:0000256" key="3">
    <source>
        <dbReference type="ARBA" id="ARBA00022801"/>
    </source>
</evidence>
<accession>U5N9I4</accession>
<feature type="binding site" evidence="8">
    <location>
        <position position="432"/>
    </location>
    <ligand>
        <name>substrate</name>
    </ligand>
</feature>
<proteinExistence type="inferred from homology"/>
<sequence>MTNTFARSWSRCFRVWLLILGLVCGTQGFALAANPSARPAHKSASKSAVPAPGTAKAKKAKAQPQAKATAGTKAKAKAQALAQTKARNLAGKKLAGKKLAGTPQTSTPQTRKQIGPKTAKKTLAQAQNKPNHAVRVAVAASKKPLVAKRARVPQAAAVLRPAVQTSVHTSVRRPAAARAPMVAAAARKGMAQPKPATLTTPQVPALAAPALPVAPAAAPPPDTAHLVTVTDAVVDSMVPELKSSVALVVDQHTNEVLLRKNDAAVLPIASLTKLMTALVLLDAHLPMQERITITEEDNDTVKGTSSRLVVGAELTRGELLHLALMSSENRAAHALARTTPGGVPAFVVKMNEKAQRLGMRDTSFVEPTGLSSRNQSSAHDLVKLVDNAHQQPLLRQLTTSPRHYVEVGNRVLEYHNTNRLVKNPSWNIGLQKTGYIAEAGQCLVMQVRVAGRALIMVFLDSAGKLSRIGDAARVRHWLENTGTASHPSAQAQARLG</sequence>
<organism evidence="13 14">
    <name type="scientific">Candidatus Symbiobacter mobilis CR</name>
    <dbReference type="NCBI Taxonomy" id="946483"/>
    <lineage>
        <taxon>Bacteria</taxon>
        <taxon>Pseudomonadati</taxon>
        <taxon>Pseudomonadota</taxon>
        <taxon>Betaproteobacteria</taxon>
        <taxon>Burkholderiales</taxon>
        <taxon>Comamonadaceae</taxon>
    </lineage>
</organism>
<dbReference type="Proteomes" id="UP000017184">
    <property type="component" value="Chromosome"/>
</dbReference>
<dbReference type="Pfam" id="PF00768">
    <property type="entry name" value="Peptidase_S11"/>
    <property type="match status" value="1"/>
</dbReference>
<gene>
    <name evidence="13" type="primary">pbpG</name>
    <name evidence="13" type="ORF">Cenrod_0792</name>
</gene>
<evidence type="ECO:0000259" key="12">
    <source>
        <dbReference type="Pfam" id="PF00768"/>
    </source>
</evidence>
<dbReference type="PATRIC" id="fig|946483.4.peg.791"/>
<evidence type="ECO:0000256" key="11">
    <source>
        <dbReference type="SAM" id="SignalP"/>
    </source>
</evidence>
<dbReference type="eggNOG" id="COG1686">
    <property type="taxonomic scope" value="Bacteria"/>
</dbReference>
<feature type="compositionally biased region" description="Polar residues" evidence="10">
    <location>
        <begin position="102"/>
        <end position="112"/>
    </location>
</feature>
<evidence type="ECO:0000313" key="13">
    <source>
        <dbReference type="EMBL" id="AGX86898.1"/>
    </source>
</evidence>
<feature type="region of interest" description="Disordered" evidence="10">
    <location>
        <begin position="36"/>
        <end position="119"/>
    </location>
</feature>
<dbReference type="InterPro" id="IPR012338">
    <property type="entry name" value="Beta-lactam/transpept-like"/>
</dbReference>
<keyword evidence="6" id="KW-0961">Cell wall biogenesis/degradation</keyword>
<name>U5N9I4_9BURK</name>
<reference evidence="13 14" key="1">
    <citation type="journal article" date="2013" name="Genome Biol.">
        <title>Genomic analysis reveals key aspects of prokaryotic symbiosis in the phototrophic consortium "Chlorochromatium aggregatum".</title>
        <authorList>
            <person name="Liu Z."/>
            <person name="Muller J."/>
            <person name="Li T."/>
            <person name="Alvey R.M."/>
            <person name="Vogl K."/>
            <person name="Frigaard N.U."/>
            <person name="Rockwell N.C."/>
            <person name="Boyd E.S."/>
            <person name="Tomsho L.P."/>
            <person name="Schuster S.C."/>
            <person name="Henke P."/>
            <person name="Rohde M."/>
            <person name="Overmann J."/>
            <person name="Bryant D.A."/>
        </authorList>
    </citation>
    <scope>NUCLEOTIDE SEQUENCE [LARGE SCALE GENOMIC DNA]</scope>
    <source>
        <strain evidence="13">CR</strain>
    </source>
</reference>
<keyword evidence="5" id="KW-0573">Peptidoglycan synthesis</keyword>
<dbReference type="GO" id="GO:0009252">
    <property type="term" value="P:peptidoglycan biosynthetic process"/>
    <property type="evidence" value="ECO:0007669"/>
    <property type="project" value="UniProtKB-KW"/>
</dbReference>
<dbReference type="AlphaFoldDB" id="U5N9I4"/>
<dbReference type="PANTHER" id="PTHR21581">
    <property type="entry name" value="D-ALANYL-D-ALANINE CARBOXYPEPTIDASE"/>
    <property type="match status" value="1"/>
</dbReference>
<evidence type="ECO:0000256" key="6">
    <source>
        <dbReference type="ARBA" id="ARBA00023316"/>
    </source>
</evidence>
<dbReference type="GO" id="GO:0006508">
    <property type="term" value="P:proteolysis"/>
    <property type="evidence" value="ECO:0007669"/>
    <property type="project" value="InterPro"/>
</dbReference>
<feature type="active site" evidence="7">
    <location>
        <position position="327"/>
    </location>
</feature>
<feature type="active site" description="Proton acceptor" evidence="7">
    <location>
        <position position="273"/>
    </location>
</feature>
<keyword evidence="3" id="KW-0378">Hydrolase</keyword>
<dbReference type="InterPro" id="IPR001967">
    <property type="entry name" value="Peptidase_S11_N"/>
</dbReference>
<dbReference type="GO" id="GO:0009002">
    <property type="term" value="F:serine-type D-Ala-D-Ala carboxypeptidase activity"/>
    <property type="evidence" value="ECO:0007669"/>
    <property type="project" value="InterPro"/>
</dbReference>
<evidence type="ECO:0000256" key="2">
    <source>
        <dbReference type="ARBA" id="ARBA00022729"/>
    </source>
</evidence>
<evidence type="ECO:0000256" key="7">
    <source>
        <dbReference type="PIRSR" id="PIRSR618044-1"/>
    </source>
</evidence>
<evidence type="ECO:0000256" key="5">
    <source>
        <dbReference type="ARBA" id="ARBA00022984"/>
    </source>
</evidence>
<comment type="similarity">
    <text evidence="1 9">Belongs to the peptidase S11 family.</text>
</comment>
<dbReference type="PRINTS" id="PR00725">
    <property type="entry name" value="DADACBPTASE1"/>
</dbReference>
<feature type="signal peptide" evidence="11">
    <location>
        <begin position="1"/>
        <end position="32"/>
    </location>
</feature>
<dbReference type="SUPFAM" id="SSF56601">
    <property type="entry name" value="beta-lactamase/transpeptidase-like"/>
    <property type="match status" value="1"/>
</dbReference>